<protein>
    <recommendedName>
        <fullName evidence="6">Ribosome recycling factor domain-containing protein</fullName>
    </recommendedName>
</protein>
<dbReference type="InterPro" id="IPR002661">
    <property type="entry name" value="Ribosome_recyc_fac"/>
</dbReference>
<dbReference type="InterPro" id="IPR036191">
    <property type="entry name" value="RRF_sf"/>
</dbReference>
<reference evidence="7 8" key="1">
    <citation type="journal article" date="2008" name="Nature">
        <title>The Phaeodactylum genome reveals the evolutionary history of diatom genomes.</title>
        <authorList>
            <person name="Bowler C."/>
            <person name="Allen A.E."/>
            <person name="Badger J.H."/>
            <person name="Grimwood J."/>
            <person name="Jabbari K."/>
            <person name="Kuo A."/>
            <person name="Maheswari U."/>
            <person name="Martens C."/>
            <person name="Maumus F."/>
            <person name="Otillar R.P."/>
            <person name="Rayko E."/>
            <person name="Salamov A."/>
            <person name="Vandepoele K."/>
            <person name="Beszteri B."/>
            <person name="Gruber A."/>
            <person name="Heijde M."/>
            <person name="Katinka M."/>
            <person name="Mock T."/>
            <person name="Valentin K."/>
            <person name="Verret F."/>
            <person name="Berges J.A."/>
            <person name="Brownlee C."/>
            <person name="Cadoret J.P."/>
            <person name="Chiovitti A."/>
            <person name="Choi C.J."/>
            <person name="Coesel S."/>
            <person name="De Martino A."/>
            <person name="Detter J.C."/>
            <person name="Durkin C."/>
            <person name="Falciatore A."/>
            <person name="Fournet J."/>
            <person name="Haruta M."/>
            <person name="Huysman M.J."/>
            <person name="Jenkins B.D."/>
            <person name="Jiroutova K."/>
            <person name="Jorgensen R.E."/>
            <person name="Joubert Y."/>
            <person name="Kaplan A."/>
            <person name="Kroger N."/>
            <person name="Kroth P.G."/>
            <person name="La Roche J."/>
            <person name="Lindquist E."/>
            <person name="Lommer M."/>
            <person name="Martin-Jezequel V."/>
            <person name="Lopez P.J."/>
            <person name="Lucas S."/>
            <person name="Mangogna M."/>
            <person name="McGinnis K."/>
            <person name="Medlin L.K."/>
            <person name="Montsant A."/>
            <person name="Oudot-Le Secq M.P."/>
            <person name="Napoli C."/>
            <person name="Obornik M."/>
            <person name="Parker M.S."/>
            <person name="Petit J.L."/>
            <person name="Porcel B.M."/>
            <person name="Poulsen N."/>
            <person name="Robison M."/>
            <person name="Rychlewski L."/>
            <person name="Rynearson T.A."/>
            <person name="Schmutz J."/>
            <person name="Shapiro H."/>
            <person name="Siaut M."/>
            <person name="Stanley M."/>
            <person name="Sussman M.R."/>
            <person name="Taylor A.R."/>
            <person name="Vardi A."/>
            <person name="von Dassow P."/>
            <person name="Vyverman W."/>
            <person name="Willis A."/>
            <person name="Wyrwicz L.S."/>
            <person name="Rokhsar D.S."/>
            <person name="Weissenbach J."/>
            <person name="Armbrust E.V."/>
            <person name="Green B.R."/>
            <person name="Van de Peer Y."/>
            <person name="Grigoriev I.V."/>
        </authorList>
    </citation>
    <scope>NUCLEOTIDE SEQUENCE [LARGE SCALE GENOMIC DNA]</scope>
    <source>
        <strain evidence="7 8">CCAP 1055/1</strain>
    </source>
</reference>
<dbReference type="GO" id="GO:0043023">
    <property type="term" value="F:ribosomal large subunit binding"/>
    <property type="evidence" value="ECO:0007669"/>
    <property type="project" value="TreeGrafter"/>
</dbReference>
<dbReference type="Gene3D" id="1.10.132.20">
    <property type="entry name" value="Ribosome-recycling factor"/>
    <property type="match status" value="1"/>
</dbReference>
<comment type="similarity">
    <text evidence="2">Belongs to the RRF family.</text>
</comment>
<dbReference type="Proteomes" id="UP000000759">
    <property type="component" value="Chromosome 28"/>
</dbReference>
<dbReference type="CDD" id="cd00520">
    <property type="entry name" value="RRF"/>
    <property type="match status" value="1"/>
</dbReference>
<evidence type="ECO:0000256" key="1">
    <source>
        <dbReference type="ARBA" id="ARBA00004496"/>
    </source>
</evidence>
<feature type="region of interest" description="Disordered" evidence="5">
    <location>
        <begin position="131"/>
        <end position="153"/>
    </location>
</feature>
<feature type="domain" description="Ribosome recycling factor" evidence="6">
    <location>
        <begin position="11"/>
        <end position="171"/>
    </location>
</feature>
<dbReference type="PANTHER" id="PTHR20982">
    <property type="entry name" value="RIBOSOME RECYCLING FACTOR"/>
    <property type="match status" value="1"/>
</dbReference>
<keyword evidence="8" id="KW-1185">Reference proteome</keyword>
<dbReference type="STRING" id="556484.B7GDT4"/>
<dbReference type="GeneID" id="7199082"/>
<dbReference type="SUPFAM" id="SSF55194">
    <property type="entry name" value="Ribosome recycling factor, RRF"/>
    <property type="match status" value="1"/>
</dbReference>
<dbReference type="RefSeq" id="XP_002185186.1">
    <property type="nucleotide sequence ID" value="XM_002185150.1"/>
</dbReference>
<dbReference type="Pfam" id="PF01765">
    <property type="entry name" value="RRF"/>
    <property type="match status" value="1"/>
</dbReference>
<dbReference type="PANTHER" id="PTHR20982:SF3">
    <property type="entry name" value="MITOCHONDRIAL RIBOSOME RECYCLING FACTOR PSEUDO 1"/>
    <property type="match status" value="1"/>
</dbReference>
<dbReference type="EMBL" id="CM000630">
    <property type="protein sequence ID" value="EEC43318.1"/>
    <property type="molecule type" value="Genomic_DNA"/>
</dbReference>
<dbReference type="FunFam" id="1.10.132.20:FF:000001">
    <property type="entry name" value="Ribosome-recycling factor"/>
    <property type="match status" value="1"/>
</dbReference>
<name>B7GDT4_PHATC</name>
<dbReference type="NCBIfam" id="TIGR00496">
    <property type="entry name" value="frr"/>
    <property type="match status" value="1"/>
</dbReference>
<keyword evidence="4" id="KW-0648">Protein biosynthesis</keyword>
<evidence type="ECO:0000313" key="7">
    <source>
        <dbReference type="EMBL" id="EEC43318.1"/>
    </source>
</evidence>
<keyword evidence="3" id="KW-0963">Cytoplasm</keyword>
<dbReference type="Gene3D" id="3.30.1360.40">
    <property type="match status" value="1"/>
</dbReference>
<comment type="subcellular location">
    <subcellularLocation>
        <location evidence="1">Cytoplasm</location>
    </subcellularLocation>
</comment>
<dbReference type="InParanoid" id="B7GDT4"/>
<evidence type="ECO:0000256" key="2">
    <source>
        <dbReference type="ARBA" id="ARBA00005912"/>
    </source>
</evidence>
<dbReference type="OrthoDB" id="407355at2759"/>
<evidence type="ECO:0000313" key="8">
    <source>
        <dbReference type="Proteomes" id="UP000000759"/>
    </source>
</evidence>
<reference evidence="8" key="2">
    <citation type="submission" date="2008-08" db="EMBL/GenBank/DDBJ databases">
        <authorList>
            <consortium name="Diatom Consortium"/>
            <person name="Grigoriev I."/>
            <person name="Grimwood J."/>
            <person name="Kuo A."/>
            <person name="Otillar R.P."/>
            <person name="Salamov A."/>
            <person name="Detter J.C."/>
            <person name="Lindquist E."/>
            <person name="Shapiro H."/>
            <person name="Lucas S."/>
            <person name="Glavina del Rio T."/>
            <person name="Pitluck S."/>
            <person name="Rokhsar D."/>
            <person name="Bowler C."/>
        </authorList>
    </citation>
    <scope>GENOME REANNOTATION</scope>
    <source>
        <strain evidence="8">CCAP 1055/1</strain>
    </source>
</reference>
<dbReference type="GO" id="GO:0006412">
    <property type="term" value="P:translation"/>
    <property type="evidence" value="ECO:0007669"/>
    <property type="project" value="UniProtKB-KW"/>
</dbReference>
<evidence type="ECO:0000259" key="6">
    <source>
        <dbReference type="Pfam" id="PF01765"/>
    </source>
</evidence>
<organism evidence="7 8">
    <name type="scientific">Phaeodactylum tricornutum (strain CCAP 1055/1)</name>
    <dbReference type="NCBI Taxonomy" id="556484"/>
    <lineage>
        <taxon>Eukaryota</taxon>
        <taxon>Sar</taxon>
        <taxon>Stramenopiles</taxon>
        <taxon>Ochrophyta</taxon>
        <taxon>Bacillariophyta</taxon>
        <taxon>Bacillariophyceae</taxon>
        <taxon>Bacillariophycidae</taxon>
        <taxon>Naviculales</taxon>
        <taxon>Phaeodactylaceae</taxon>
        <taxon>Phaeodactylum</taxon>
    </lineage>
</organism>
<dbReference type="InterPro" id="IPR023584">
    <property type="entry name" value="Ribosome_recyc_fac_dom"/>
</dbReference>
<dbReference type="HOGENOM" id="CLU_073981_2_0_1"/>
<accession>B7GDT4</accession>
<gene>
    <name evidence="7" type="ORF">PHATRDRAFT_41282</name>
</gene>
<dbReference type="GO" id="GO:0005739">
    <property type="term" value="C:mitochondrion"/>
    <property type="evidence" value="ECO:0007669"/>
    <property type="project" value="TreeGrafter"/>
</dbReference>
<sequence>MAKSVDSVRLNLQSVRTGRASAQILDRVKVDYYGVETPLNQMATISVPSAQQLSIDPYDKTSLNNIETAIVESDLGLTTNNDGSIIRINIPSMTEDRRKEMLKLCKSIGEEGKVAVRNIRRDGLDTIKKMEKSSDIGEDEMKDGQDTMQKLTDKNVKEIDEVVGAKEKEVMKV</sequence>
<evidence type="ECO:0000256" key="4">
    <source>
        <dbReference type="ARBA" id="ARBA00022917"/>
    </source>
</evidence>
<dbReference type="HAMAP" id="MF_00040">
    <property type="entry name" value="RRF"/>
    <property type="match status" value="1"/>
</dbReference>
<proteinExistence type="inferred from homology"/>
<evidence type="ECO:0000256" key="5">
    <source>
        <dbReference type="SAM" id="MobiDB-lite"/>
    </source>
</evidence>
<evidence type="ECO:0000256" key="3">
    <source>
        <dbReference type="ARBA" id="ARBA00022490"/>
    </source>
</evidence>
<dbReference type="KEGG" id="pti:PHATRDRAFT_41282"/>
<dbReference type="AlphaFoldDB" id="B7GDT4"/>
<dbReference type="FunFam" id="3.30.1360.40:FF:000001">
    <property type="entry name" value="Ribosome-recycling factor"/>
    <property type="match status" value="1"/>
</dbReference>